<gene>
    <name evidence="2" type="ORF">FOZ60_003234</name>
</gene>
<protein>
    <submittedName>
        <fullName evidence="2">Uncharacterized protein</fullName>
    </submittedName>
</protein>
<evidence type="ECO:0000256" key="1">
    <source>
        <dbReference type="SAM" id="SignalP"/>
    </source>
</evidence>
<comment type="caution">
    <text evidence="2">The sequence shown here is derived from an EMBL/GenBank/DDBJ whole genome shotgun (WGS) entry which is preliminary data.</text>
</comment>
<name>A0A7J6NYA1_PEROL</name>
<accession>A0A7J6NYA1</accession>
<proteinExistence type="predicted"/>
<dbReference type="EMBL" id="JABANP010000165">
    <property type="protein sequence ID" value="KAF4688011.1"/>
    <property type="molecule type" value="Genomic_DNA"/>
</dbReference>
<dbReference type="Proteomes" id="UP000541610">
    <property type="component" value="Unassembled WGS sequence"/>
</dbReference>
<sequence length="278" mass="31895">MMSFVPTWLMVAQALVLTTTAQKVGTFVYGARTFNFTYKVDEKHQVTFSYDGFPGPWWWNPDDSSPTTGLLSHYSSGPQPLAQVGPSTYTIDFKDSELGARAFHNDVEYSLSNHGVIERDDPDDSIQPSDLITLKYESADSISTNFLGVKILFMRVGQSWSAGKFEYRSPDRPRFKLVYKIRDDGDVKIRPKCGRRGTHRFRFKLSERLGQQWTSKYYVLEEVERRRSHDRLHDLLKYVKHVCPGKSLKADDLEQVVVASSNTIYVQFEGDLLTLTRV</sequence>
<keyword evidence="1" id="KW-0732">Signal</keyword>
<dbReference type="AlphaFoldDB" id="A0A7J6NYA1"/>
<feature type="signal peptide" evidence="1">
    <location>
        <begin position="1"/>
        <end position="21"/>
    </location>
</feature>
<reference evidence="2 3" key="1">
    <citation type="submission" date="2020-04" db="EMBL/GenBank/DDBJ databases">
        <title>Perkinsus olseni comparative genomics.</title>
        <authorList>
            <person name="Bogema D.R."/>
        </authorList>
    </citation>
    <scope>NUCLEOTIDE SEQUENCE [LARGE SCALE GENOMIC DNA]</scope>
    <source>
        <strain evidence="2">00978-12</strain>
    </source>
</reference>
<organism evidence="2 3">
    <name type="scientific">Perkinsus olseni</name>
    <name type="common">Perkinsus atlanticus</name>
    <dbReference type="NCBI Taxonomy" id="32597"/>
    <lineage>
        <taxon>Eukaryota</taxon>
        <taxon>Sar</taxon>
        <taxon>Alveolata</taxon>
        <taxon>Perkinsozoa</taxon>
        <taxon>Perkinsea</taxon>
        <taxon>Perkinsida</taxon>
        <taxon>Perkinsidae</taxon>
        <taxon>Perkinsus</taxon>
    </lineage>
</organism>
<feature type="chain" id="PRO_5029811467" evidence="1">
    <location>
        <begin position="22"/>
        <end position="278"/>
    </location>
</feature>
<evidence type="ECO:0000313" key="3">
    <source>
        <dbReference type="Proteomes" id="UP000541610"/>
    </source>
</evidence>
<evidence type="ECO:0000313" key="2">
    <source>
        <dbReference type="EMBL" id="KAF4688011.1"/>
    </source>
</evidence>